<name>A0A1U7CUY7_9BACT</name>
<dbReference type="RefSeq" id="WP_076349056.1">
    <property type="nucleotide sequence ID" value="NZ_CP019082.1"/>
</dbReference>
<feature type="domain" description="DUF1559" evidence="1">
    <location>
        <begin position="31"/>
        <end position="303"/>
    </location>
</feature>
<dbReference type="NCBIfam" id="TIGR02532">
    <property type="entry name" value="IV_pilin_GFxxxE"/>
    <property type="match status" value="1"/>
</dbReference>
<dbReference type="Pfam" id="PF07963">
    <property type="entry name" value="N_methyl"/>
    <property type="match status" value="1"/>
</dbReference>
<dbReference type="InterPro" id="IPR027558">
    <property type="entry name" value="Pre_pil_HX9DG_C"/>
</dbReference>
<proteinExistence type="predicted"/>
<dbReference type="Gene3D" id="3.30.700.10">
    <property type="entry name" value="Glycoprotein, Type 4 Pilin"/>
    <property type="match status" value="1"/>
</dbReference>
<dbReference type="InterPro" id="IPR011453">
    <property type="entry name" value="DUF1559"/>
</dbReference>
<dbReference type="KEGG" id="pbor:BSF38_04293"/>
<sequence>MTRRSGFTLIELLVVIAIIAVLIALLLPAVQSAREAARRSQCVNNLKQIGLALHNYHDVQGAFPIGRGLNVATNTSNDISHQARLLPYMEQTTISNSMNFSLNSSHASNATAMVTSVNVFLCPSDSADALPVGWAGINYRTNCGTSIVNSYGTQDTSQVNTMMPPPNGLLFTDYTVRIASVVDGTSNTAAFSEHVKGDFSNTISTELSDTYRPGTYPASADEAYQQCLAVNILDLTKQGNSNGGAPWMTDTHTSTRYYHGSPPNSRSCMFPPSRISTTANSRHPGGVNVTLADGSVRFVKSSVSIPTWRALGTRNGGEVLSSDSY</sequence>
<reference evidence="3" key="1">
    <citation type="submission" date="2016-12" db="EMBL/GenBank/DDBJ databases">
        <title>Comparative genomics of four Isosphaeraceae planctomycetes: a common pool of plasmids and glycoside hydrolase genes.</title>
        <authorList>
            <person name="Ivanova A."/>
        </authorList>
    </citation>
    <scope>NUCLEOTIDE SEQUENCE [LARGE SCALE GENOMIC DNA]</scope>
    <source>
        <strain evidence="3">PX4</strain>
    </source>
</reference>
<dbReference type="SUPFAM" id="SSF54523">
    <property type="entry name" value="Pili subunits"/>
    <property type="match status" value="1"/>
</dbReference>
<dbReference type="OrthoDB" id="217153at2"/>
<dbReference type="STRING" id="1387353.BSF38_04293"/>
<dbReference type="InterPro" id="IPR045584">
    <property type="entry name" value="Pilin-like"/>
</dbReference>
<accession>A0A1U7CUY7</accession>
<dbReference type="AlphaFoldDB" id="A0A1U7CUY7"/>
<dbReference type="PANTHER" id="PTHR30093">
    <property type="entry name" value="GENERAL SECRETION PATHWAY PROTEIN G"/>
    <property type="match status" value="1"/>
</dbReference>
<dbReference type="PANTHER" id="PTHR30093:SF2">
    <property type="entry name" value="TYPE II SECRETION SYSTEM PROTEIN H"/>
    <property type="match status" value="1"/>
</dbReference>
<keyword evidence="3" id="KW-1185">Reference proteome</keyword>
<dbReference type="PROSITE" id="PS00409">
    <property type="entry name" value="PROKAR_NTER_METHYL"/>
    <property type="match status" value="1"/>
</dbReference>
<evidence type="ECO:0000313" key="2">
    <source>
        <dbReference type="EMBL" id="APW62741.1"/>
    </source>
</evidence>
<gene>
    <name evidence="2" type="primary">xcpT_19</name>
    <name evidence="2" type="ORF">BSF38_04293</name>
</gene>
<dbReference type="Pfam" id="PF07596">
    <property type="entry name" value="SBP_bac_10"/>
    <property type="match status" value="1"/>
</dbReference>
<dbReference type="InterPro" id="IPR012902">
    <property type="entry name" value="N_methyl_site"/>
</dbReference>
<dbReference type="Proteomes" id="UP000186309">
    <property type="component" value="Chromosome"/>
</dbReference>
<dbReference type="NCBIfam" id="TIGR04294">
    <property type="entry name" value="pre_pil_HX9DG"/>
    <property type="match status" value="1"/>
</dbReference>
<organism evidence="2 3">
    <name type="scientific">Paludisphaera borealis</name>
    <dbReference type="NCBI Taxonomy" id="1387353"/>
    <lineage>
        <taxon>Bacteria</taxon>
        <taxon>Pseudomonadati</taxon>
        <taxon>Planctomycetota</taxon>
        <taxon>Planctomycetia</taxon>
        <taxon>Isosphaerales</taxon>
        <taxon>Isosphaeraceae</taxon>
        <taxon>Paludisphaera</taxon>
    </lineage>
</organism>
<evidence type="ECO:0000313" key="3">
    <source>
        <dbReference type="Proteomes" id="UP000186309"/>
    </source>
</evidence>
<dbReference type="EMBL" id="CP019082">
    <property type="protein sequence ID" value="APW62741.1"/>
    <property type="molecule type" value="Genomic_DNA"/>
</dbReference>
<protein>
    <submittedName>
        <fullName evidence="2">Type II secretion system protein G</fullName>
    </submittedName>
</protein>
<evidence type="ECO:0000259" key="1">
    <source>
        <dbReference type="Pfam" id="PF07596"/>
    </source>
</evidence>